<evidence type="ECO:0000313" key="3">
    <source>
        <dbReference type="Proteomes" id="UP000031970"/>
    </source>
</evidence>
<dbReference type="InterPro" id="IPR018958">
    <property type="entry name" value="Knr4/Smi1-like_dom"/>
</dbReference>
<dbReference type="EMBL" id="JSXS01000154">
    <property type="protein sequence ID" value="KIL29885.1"/>
    <property type="molecule type" value="Genomic_DNA"/>
</dbReference>
<feature type="domain" description="Knr4/Smi1-like" evidence="1">
    <location>
        <begin position="44"/>
        <end position="152"/>
    </location>
</feature>
<dbReference type="AlphaFoldDB" id="A0ABD3ZP69"/>
<dbReference type="SMART" id="SM00860">
    <property type="entry name" value="SMI1_KNR4"/>
    <property type="match status" value="1"/>
</dbReference>
<comment type="caution">
    <text evidence="2">The sequence shown here is derived from an EMBL/GenBank/DDBJ whole genome shotgun (WGS) entry which is preliminary data.</text>
</comment>
<evidence type="ECO:0000313" key="2">
    <source>
        <dbReference type="EMBL" id="KIL29885.1"/>
    </source>
</evidence>
<organism evidence="2 3">
    <name type="scientific">Bacillus subtilis subsp. subtilis</name>
    <dbReference type="NCBI Taxonomy" id="135461"/>
    <lineage>
        <taxon>Bacteria</taxon>
        <taxon>Bacillati</taxon>
        <taxon>Bacillota</taxon>
        <taxon>Bacilli</taxon>
        <taxon>Bacillales</taxon>
        <taxon>Bacillaceae</taxon>
        <taxon>Bacillus</taxon>
    </lineage>
</organism>
<dbReference type="InterPro" id="IPR037883">
    <property type="entry name" value="Knr4/Smi1-like_sf"/>
</dbReference>
<sequence>MEEGKLVHMTLDGIKKAVTKYGTFPVFHHGGYVLEDATFHFKNPATPQEISCLEKKLGVTFPNDFKEFLLQHNGMEMFDGIEILSLEGIVEYNEVQDFPEGYLLIGYHFDGRYVIDTNKSKKGLGYMLYLDSIDDIEDAINLNSNFEIWFDMLVSSNGTKYWEVNPNLQEYYKLVSE</sequence>
<protein>
    <recommendedName>
        <fullName evidence="1">Knr4/Smi1-like domain-containing protein</fullName>
    </recommendedName>
</protein>
<dbReference type="SUPFAM" id="SSF160631">
    <property type="entry name" value="SMI1/KNR4-like"/>
    <property type="match status" value="1"/>
</dbReference>
<dbReference type="Proteomes" id="UP000031970">
    <property type="component" value="Unassembled WGS sequence"/>
</dbReference>
<reference evidence="2 3" key="1">
    <citation type="submission" date="2014-11" db="EMBL/GenBank/DDBJ databases">
        <title>Draft Genome Sequences of Nine Bacillus subtilis Strains that Form Spores with High Heat-Resistance.</title>
        <authorList>
            <person name="Krawcyk A.O."/>
            <person name="Berendsen E.M."/>
            <person name="de Jong A."/>
            <person name="Holsappel S."/>
            <person name="Eijlander R.T."/>
            <person name="Wells-Bennik M."/>
            <person name="Kuipers O.P."/>
        </authorList>
    </citation>
    <scope>NUCLEOTIDE SEQUENCE [LARGE SCALE GENOMIC DNA]</scope>
    <source>
        <strain evidence="2 3">B4067</strain>
    </source>
</reference>
<evidence type="ECO:0000259" key="1">
    <source>
        <dbReference type="SMART" id="SM00860"/>
    </source>
</evidence>
<proteinExistence type="predicted"/>
<accession>A0ABD3ZP69</accession>
<dbReference type="Gene3D" id="3.40.1580.10">
    <property type="entry name" value="SMI1/KNR4-like"/>
    <property type="match status" value="1"/>
</dbReference>
<gene>
    <name evidence="2" type="ORF">B4067_1953</name>
</gene>
<dbReference type="Pfam" id="PF09346">
    <property type="entry name" value="SMI1_KNR4"/>
    <property type="match status" value="1"/>
</dbReference>
<name>A0ABD3ZP69_BACIU</name>